<dbReference type="Proteomes" id="UP000023152">
    <property type="component" value="Unassembled WGS sequence"/>
</dbReference>
<evidence type="ECO:0000313" key="3">
    <source>
        <dbReference type="Proteomes" id="UP000023152"/>
    </source>
</evidence>
<organism evidence="2 3">
    <name type="scientific">Reticulomyxa filosa</name>
    <dbReference type="NCBI Taxonomy" id="46433"/>
    <lineage>
        <taxon>Eukaryota</taxon>
        <taxon>Sar</taxon>
        <taxon>Rhizaria</taxon>
        <taxon>Retaria</taxon>
        <taxon>Foraminifera</taxon>
        <taxon>Monothalamids</taxon>
        <taxon>Reticulomyxidae</taxon>
        <taxon>Reticulomyxa</taxon>
    </lineage>
</organism>
<accession>X6L8U1</accession>
<comment type="caution">
    <text evidence="2">The sequence shown here is derived from an EMBL/GenBank/DDBJ whole genome shotgun (WGS) entry which is preliminary data.</text>
</comment>
<feature type="region of interest" description="Disordered" evidence="1">
    <location>
        <begin position="1"/>
        <end position="27"/>
    </location>
</feature>
<protein>
    <submittedName>
        <fullName evidence="2">Uncharacterized protein</fullName>
    </submittedName>
</protein>
<proteinExistence type="predicted"/>
<sequence>CEQKNSPIQGNFKTKKKTSKLEDEKNKEDRRTLSQLQACFDKTWVLYLNQPEDINEFLCLACKQIANNPMEMDCPQHKKMDETLIVGESFEPHNNCLYYQSRLAKRLIGELDVMCPRQFEQEKELQLLTQQEQEEGEGETSG</sequence>
<feature type="compositionally biased region" description="Polar residues" evidence="1">
    <location>
        <begin position="1"/>
        <end position="12"/>
    </location>
</feature>
<evidence type="ECO:0000256" key="1">
    <source>
        <dbReference type="SAM" id="MobiDB-lite"/>
    </source>
</evidence>
<name>X6L8U1_RETFI</name>
<reference evidence="2 3" key="1">
    <citation type="journal article" date="2013" name="Curr. Biol.">
        <title>The Genome of the Foraminiferan Reticulomyxa filosa.</title>
        <authorList>
            <person name="Glockner G."/>
            <person name="Hulsmann N."/>
            <person name="Schleicher M."/>
            <person name="Noegel A.A."/>
            <person name="Eichinger L."/>
            <person name="Gallinger C."/>
            <person name="Pawlowski J."/>
            <person name="Sierra R."/>
            <person name="Euteneuer U."/>
            <person name="Pillet L."/>
            <person name="Moustafa A."/>
            <person name="Platzer M."/>
            <person name="Groth M."/>
            <person name="Szafranski K."/>
            <person name="Schliwa M."/>
        </authorList>
    </citation>
    <scope>NUCLEOTIDE SEQUENCE [LARGE SCALE GENOMIC DNA]</scope>
</reference>
<keyword evidence="3" id="KW-1185">Reference proteome</keyword>
<feature type="non-terminal residue" evidence="2">
    <location>
        <position position="142"/>
    </location>
</feature>
<dbReference type="EMBL" id="ASPP01046723">
    <property type="protein sequence ID" value="ETN98432.1"/>
    <property type="molecule type" value="Genomic_DNA"/>
</dbReference>
<gene>
    <name evidence="2" type="ORF">RFI_39068</name>
</gene>
<evidence type="ECO:0000313" key="2">
    <source>
        <dbReference type="EMBL" id="ETN98432.1"/>
    </source>
</evidence>
<feature type="non-terminal residue" evidence="2">
    <location>
        <position position="1"/>
    </location>
</feature>
<dbReference type="AlphaFoldDB" id="X6L8U1"/>